<dbReference type="InterPro" id="IPR011658">
    <property type="entry name" value="PA14_dom"/>
</dbReference>
<gene>
    <name evidence="8" type="ORF">HK097_011354</name>
</gene>
<comment type="caution">
    <text evidence="8">The sequence shown here is derived from an EMBL/GenBank/DDBJ whole genome shotgun (WGS) entry which is preliminary data.</text>
</comment>
<dbReference type="InterPro" id="IPR036881">
    <property type="entry name" value="Glyco_hydro_3_C_sf"/>
</dbReference>
<protein>
    <recommendedName>
        <fullName evidence="3 6">beta-glucosidase</fullName>
        <ecNumber evidence="3 6">3.2.1.21</ecNumber>
    </recommendedName>
</protein>
<dbReference type="InterPro" id="IPR036962">
    <property type="entry name" value="Glyco_hydro_3_N_sf"/>
</dbReference>
<comment type="catalytic activity">
    <reaction evidence="1 6">
        <text>Hydrolysis of terminal, non-reducing beta-D-glucosyl residues with release of beta-D-glucose.</text>
        <dbReference type="EC" id="3.2.1.21"/>
    </reaction>
</comment>
<dbReference type="Pfam" id="PF14310">
    <property type="entry name" value="Fn3-like"/>
    <property type="match status" value="1"/>
</dbReference>
<evidence type="ECO:0000256" key="5">
    <source>
        <dbReference type="ARBA" id="ARBA00023295"/>
    </source>
</evidence>
<dbReference type="EC" id="3.2.1.21" evidence="3 6"/>
<comment type="pathway">
    <text evidence="6">Glycan metabolism; cellulose degradation.</text>
</comment>
<dbReference type="SUPFAM" id="SSF56988">
    <property type="entry name" value="Anthrax protective antigen"/>
    <property type="match status" value="1"/>
</dbReference>
<dbReference type="SUPFAM" id="SSF52279">
    <property type="entry name" value="Beta-D-glucan exohydrolase, C-terminal domain"/>
    <property type="match status" value="1"/>
</dbReference>
<dbReference type="Gene3D" id="3.40.50.1700">
    <property type="entry name" value="Glycoside hydrolase family 3 C-terminal domain"/>
    <property type="match status" value="1"/>
</dbReference>
<dbReference type="Gene3D" id="2.60.40.10">
    <property type="entry name" value="Immunoglobulins"/>
    <property type="match status" value="1"/>
</dbReference>
<dbReference type="InterPro" id="IPR001764">
    <property type="entry name" value="Glyco_hydro_3_N"/>
</dbReference>
<dbReference type="InterPro" id="IPR017853">
    <property type="entry name" value="GH"/>
</dbReference>
<dbReference type="SMART" id="SM00758">
    <property type="entry name" value="PA14"/>
    <property type="match status" value="1"/>
</dbReference>
<sequence length="846" mass="91713">MPSFDVNDVLSKLTLNEKVSLLSGADMWHTVPIPRLGVPSIRVSDGPNGIRGTRFFNSVPAAAIPCATALGATFNTSLIGDVGRLLADEMKSKAVHVILAPTVNIQRSPLGGRGFESYSEDPLLSGKIGAAYVNGIQGEGLGATVKHFVCNDQEHERMIVSAEVSPRAFREIYLKPFEIIQRDARPWAYMTSYARLNGLHASENKWLLTDLLRGEWGFDGLIMSDWFGTYSVSESVLAGLDLEMPGPPIWRGDMITRAIVAGKIPLRVLDERVKNILEFVKRGVDNSGIPEGAPEEGKDKEENRKVNRAVAAESIVLVKNEGNVLPIKKDGLKGKKVAVIGPNARWTSVTGGGSASLRPYRAISTLDAVKEVVEKEGGSVEFEVGCYAHKMLPRLDGFITTPSGQPGIQIDFYNSDPFTSDASDLKPQNTIITTETNNLFGEGLPGGVHETKYWARSTAIFVPPTTGTYQFGLTVAGRAKLYINDQMVVANWDNQTAGEAFFSNGTIEEVGEINLEGGKSYTLKVEFKNEMLLPPPDGVAPIKSGGYRVGAAEKINEEESIAKAEKLAKESDVVILVAGLSGDWEAEAFDRPTMDLPGASNDLISRVSKANPNTIVVLQTGTPVHLPFLGETKTLLQAWYGGNEGGYAVSDVIFGDVAPSGRMSLSWPKRVEDNPSWVNWGSENGKVYYGEGVFVGYRWYDETKRDVAIAFGEGKSYSTFEWTNVKVSGTVGEQSDVKVEVTVKNTGSVPSKDVVQVYLKHLKPLLRVPPKTLVGFAKTNLLAPGKSTTVTINVDRGAFAVWDDSVDCWRVGKGGYEVLVAGSSKAADVRGSGKVEIKEEVRWKGL</sequence>
<dbReference type="InterPro" id="IPR013783">
    <property type="entry name" value="Ig-like_fold"/>
</dbReference>
<evidence type="ECO:0000259" key="7">
    <source>
        <dbReference type="PROSITE" id="PS51820"/>
    </source>
</evidence>
<dbReference type="GO" id="GO:0008422">
    <property type="term" value="F:beta-glucosidase activity"/>
    <property type="evidence" value="ECO:0007669"/>
    <property type="project" value="UniProtKB-EC"/>
</dbReference>
<dbReference type="InterPro" id="IPR050288">
    <property type="entry name" value="Cellulose_deg_GH3"/>
</dbReference>
<evidence type="ECO:0000256" key="6">
    <source>
        <dbReference type="RuleBase" id="RU361161"/>
    </source>
</evidence>
<reference evidence="8" key="1">
    <citation type="submission" date="2020-05" db="EMBL/GenBank/DDBJ databases">
        <title>Phylogenomic resolution of chytrid fungi.</title>
        <authorList>
            <person name="Stajich J.E."/>
            <person name="Amses K."/>
            <person name="Simmons R."/>
            <person name="Seto K."/>
            <person name="Myers J."/>
            <person name="Bonds A."/>
            <person name="Quandt C.A."/>
            <person name="Barry K."/>
            <person name="Liu P."/>
            <person name="Grigoriev I."/>
            <person name="Longcore J.E."/>
            <person name="James T.Y."/>
        </authorList>
    </citation>
    <scope>NUCLEOTIDE SEQUENCE</scope>
    <source>
        <strain evidence="8">JEL0318</strain>
    </source>
</reference>
<keyword evidence="5 6" id="KW-0326">Glycosidase</keyword>
<organism evidence="8 9">
    <name type="scientific">Rhizophlyctis rosea</name>
    <dbReference type="NCBI Taxonomy" id="64517"/>
    <lineage>
        <taxon>Eukaryota</taxon>
        <taxon>Fungi</taxon>
        <taxon>Fungi incertae sedis</taxon>
        <taxon>Chytridiomycota</taxon>
        <taxon>Chytridiomycota incertae sedis</taxon>
        <taxon>Chytridiomycetes</taxon>
        <taxon>Rhizophlyctidales</taxon>
        <taxon>Rhizophlyctidaceae</taxon>
        <taxon>Rhizophlyctis</taxon>
    </lineage>
</organism>
<feature type="domain" description="PA14" evidence="7">
    <location>
        <begin position="403"/>
        <end position="565"/>
    </location>
</feature>
<dbReference type="EMBL" id="JADGJD010000927">
    <property type="protein sequence ID" value="KAJ3047632.1"/>
    <property type="molecule type" value="Genomic_DNA"/>
</dbReference>
<evidence type="ECO:0000313" key="9">
    <source>
        <dbReference type="Proteomes" id="UP001212841"/>
    </source>
</evidence>
<keyword evidence="4 6" id="KW-0378">Hydrolase</keyword>
<dbReference type="AlphaFoldDB" id="A0AAD5X352"/>
<dbReference type="InterPro" id="IPR002772">
    <property type="entry name" value="Glyco_hydro_3_C"/>
</dbReference>
<dbReference type="Proteomes" id="UP001212841">
    <property type="component" value="Unassembled WGS sequence"/>
</dbReference>
<dbReference type="PROSITE" id="PS00775">
    <property type="entry name" value="GLYCOSYL_HYDROL_F3"/>
    <property type="match status" value="1"/>
</dbReference>
<evidence type="ECO:0000256" key="2">
    <source>
        <dbReference type="ARBA" id="ARBA00005336"/>
    </source>
</evidence>
<dbReference type="Pfam" id="PF07691">
    <property type="entry name" value="PA14"/>
    <property type="match status" value="1"/>
</dbReference>
<dbReference type="InterPro" id="IPR026891">
    <property type="entry name" value="Fn3-like"/>
</dbReference>
<dbReference type="SUPFAM" id="SSF51445">
    <property type="entry name" value="(Trans)glycosidases"/>
    <property type="match status" value="1"/>
</dbReference>
<evidence type="ECO:0000256" key="4">
    <source>
        <dbReference type="ARBA" id="ARBA00022801"/>
    </source>
</evidence>
<dbReference type="PRINTS" id="PR00133">
    <property type="entry name" value="GLHYDRLASE3"/>
</dbReference>
<dbReference type="PANTHER" id="PTHR42715:SF27">
    <property type="entry name" value="BETA-GLUCOSIDASE-RELATED"/>
    <property type="match status" value="1"/>
</dbReference>
<evidence type="ECO:0000256" key="3">
    <source>
        <dbReference type="ARBA" id="ARBA00012744"/>
    </source>
</evidence>
<dbReference type="InterPro" id="IPR037524">
    <property type="entry name" value="PA14/GLEYA"/>
</dbReference>
<keyword evidence="6" id="KW-0624">Polysaccharide degradation</keyword>
<evidence type="ECO:0000313" key="8">
    <source>
        <dbReference type="EMBL" id="KAJ3047632.1"/>
    </source>
</evidence>
<accession>A0AAD5X352</accession>
<keyword evidence="6" id="KW-0119">Carbohydrate metabolism</keyword>
<dbReference type="PROSITE" id="PS51820">
    <property type="entry name" value="PA14"/>
    <property type="match status" value="1"/>
</dbReference>
<dbReference type="Gene3D" id="2.60.120.260">
    <property type="entry name" value="Galactose-binding domain-like"/>
    <property type="match status" value="1"/>
</dbReference>
<keyword evidence="9" id="KW-1185">Reference proteome</keyword>
<evidence type="ECO:0000256" key="1">
    <source>
        <dbReference type="ARBA" id="ARBA00000448"/>
    </source>
</evidence>
<dbReference type="FunFam" id="3.20.20.300:FF:000006">
    <property type="entry name" value="Beta-glucosidase H"/>
    <property type="match status" value="1"/>
</dbReference>
<name>A0AAD5X352_9FUNG</name>
<proteinExistence type="inferred from homology"/>
<dbReference type="PANTHER" id="PTHR42715">
    <property type="entry name" value="BETA-GLUCOSIDASE"/>
    <property type="match status" value="1"/>
</dbReference>
<comment type="similarity">
    <text evidence="2 6">Belongs to the glycosyl hydrolase 3 family.</text>
</comment>
<dbReference type="SMART" id="SM01217">
    <property type="entry name" value="Fn3_like"/>
    <property type="match status" value="1"/>
</dbReference>
<dbReference type="Pfam" id="PF01915">
    <property type="entry name" value="Glyco_hydro_3_C"/>
    <property type="match status" value="1"/>
</dbReference>
<dbReference type="Pfam" id="PF00933">
    <property type="entry name" value="Glyco_hydro_3"/>
    <property type="match status" value="1"/>
</dbReference>
<dbReference type="Gene3D" id="3.20.20.300">
    <property type="entry name" value="Glycoside hydrolase, family 3, N-terminal domain"/>
    <property type="match status" value="1"/>
</dbReference>
<dbReference type="GO" id="GO:0009251">
    <property type="term" value="P:glucan catabolic process"/>
    <property type="evidence" value="ECO:0007669"/>
    <property type="project" value="TreeGrafter"/>
</dbReference>
<dbReference type="InterPro" id="IPR019800">
    <property type="entry name" value="Glyco_hydro_3_AS"/>
</dbReference>